<gene>
    <name evidence="3" type="ORF">DXZ20_05885</name>
</gene>
<evidence type="ECO:0000313" key="3">
    <source>
        <dbReference type="EMBL" id="NEZ55214.1"/>
    </source>
</evidence>
<dbReference type="Pfam" id="PF05860">
    <property type="entry name" value="TPS"/>
    <property type="match status" value="1"/>
</dbReference>
<dbReference type="EMBL" id="QXHD01000004">
    <property type="protein sequence ID" value="NEZ55214.1"/>
    <property type="molecule type" value="Genomic_DNA"/>
</dbReference>
<feature type="signal peptide" evidence="1">
    <location>
        <begin position="1"/>
        <end position="32"/>
    </location>
</feature>
<dbReference type="InterPro" id="IPR008638">
    <property type="entry name" value="FhaB/CdiA-like_TPS"/>
</dbReference>
<dbReference type="InterPro" id="IPR011050">
    <property type="entry name" value="Pectin_lyase_fold/virulence"/>
</dbReference>
<dbReference type="NCBIfam" id="TIGR01901">
    <property type="entry name" value="adhes_NPXG"/>
    <property type="match status" value="1"/>
</dbReference>
<dbReference type="Proteomes" id="UP000481033">
    <property type="component" value="Unassembled WGS sequence"/>
</dbReference>
<feature type="chain" id="PRO_5026835756" evidence="1">
    <location>
        <begin position="33"/>
        <end position="1217"/>
    </location>
</feature>
<organism evidence="3 4">
    <name type="scientific">Adonisia turfae CCMR0081</name>
    <dbReference type="NCBI Taxonomy" id="2292702"/>
    <lineage>
        <taxon>Bacteria</taxon>
        <taxon>Bacillati</taxon>
        <taxon>Cyanobacteriota</taxon>
        <taxon>Adonisia</taxon>
        <taxon>Adonisia turfae</taxon>
    </lineage>
</organism>
<reference evidence="3 4" key="1">
    <citation type="journal article" date="2020" name="Microb. Ecol.">
        <title>Ecogenomics of the Marine Benthic Filamentous Cyanobacterium Adonisia.</title>
        <authorList>
            <person name="Walter J.M."/>
            <person name="Coutinho F.H."/>
            <person name="Leomil L."/>
            <person name="Hargreaves P.I."/>
            <person name="Campeao M.E."/>
            <person name="Vieira V.V."/>
            <person name="Silva B.S."/>
            <person name="Fistarol G.O."/>
            <person name="Salomon P.S."/>
            <person name="Sawabe T."/>
            <person name="Mino S."/>
            <person name="Hosokawa M."/>
            <person name="Miyashita H."/>
            <person name="Maruyama F."/>
            <person name="van Verk M.C."/>
            <person name="Dutilh B.E."/>
            <person name="Thompson C.C."/>
            <person name="Thompson F.L."/>
        </authorList>
    </citation>
    <scope>NUCLEOTIDE SEQUENCE [LARGE SCALE GENOMIC DNA]</scope>
    <source>
        <strain evidence="3 4">CCMR0081</strain>
    </source>
</reference>
<dbReference type="SMART" id="SM00912">
    <property type="entry name" value="Haemagg_act"/>
    <property type="match status" value="1"/>
</dbReference>
<evidence type="ECO:0000259" key="2">
    <source>
        <dbReference type="SMART" id="SM00912"/>
    </source>
</evidence>
<keyword evidence="1" id="KW-0732">Signal</keyword>
<dbReference type="Gene3D" id="2.160.20.10">
    <property type="entry name" value="Single-stranded right-handed beta-helix, Pectin lyase-like"/>
    <property type="match status" value="1"/>
</dbReference>
<evidence type="ECO:0000256" key="1">
    <source>
        <dbReference type="SAM" id="SignalP"/>
    </source>
</evidence>
<dbReference type="InterPro" id="IPR024983">
    <property type="entry name" value="CHAT_dom"/>
</dbReference>
<keyword evidence="4" id="KW-1185">Reference proteome</keyword>
<feature type="domain" description="Filamentous haemagglutinin FhaB/tRNA nuclease CdiA-like TPS" evidence="2">
    <location>
        <begin position="36"/>
        <end position="150"/>
    </location>
</feature>
<dbReference type="InterPro" id="IPR012334">
    <property type="entry name" value="Pectin_lyas_fold"/>
</dbReference>
<dbReference type="Pfam" id="PF12770">
    <property type="entry name" value="CHAT"/>
    <property type="match status" value="1"/>
</dbReference>
<evidence type="ECO:0000313" key="4">
    <source>
        <dbReference type="Proteomes" id="UP000481033"/>
    </source>
</evidence>
<proteinExistence type="predicted"/>
<protein>
    <submittedName>
        <fullName evidence="3">CHAT domain-containing protein</fullName>
    </submittedName>
</protein>
<comment type="caution">
    <text evidence="3">The sequence shown here is derived from an EMBL/GenBank/DDBJ whole genome shotgun (WGS) entry which is preliminary data.</text>
</comment>
<sequence length="1217" mass="131096">MFKIENKIVWRILGRSVSLGLLSLISSEIVEANPVPSNDGTGTIVTIEGSQFNIDGGQFSGDQANLFHSFQSFGLTQEQIANFLSNPQIENILVRVGGGQASLIDGLLEVSGGSSNLFFMNPSGVAFGPNAILNLPADFITTTANGIEFEDGWFSASGVNDYTSLLGTPQGFAFTGSQPGAILNLADLSTQSGQNLALVGGTVISSGTLSAPNGELLVTSVPGNQAIRIGRPGSFLQLEVKLPSELESLPQDWALPVLSLPQMLTSTAEAANTSVEVVSDQVQVAGGEFQVSPGDIYVQQADGGFLSLLSSNDLTSVSGDFQATQDLQLSANDALQLRDTLENPFIAVARNNLQLQGNQFVDILALTHPETAFASGGNLQLVSSQPISADAHFSSGGSFSILDLDAAPGDFRSLYDPIISANGDVVFGDYIGSSLKVESRGSIQGGNIIITSPDVGLTGSDPDIRLLTSARTVILRAGLDTLANPDNLPASAGSFFFPTQFEPVDGLSNPGDIVVGNIQTSFGETGGNILLNAEGSITAGNLDTSTSSSDATGGLVNINASGNITLGNIRSTARENRGGQVTINSASGDIVVGDIDAWAFNGPGGDINISAISSTGDVTTGNLRTESFGQDRTGGTVSLAGSSISTGTINSNLISTTSSTLIEPPPTSTFVSSPEVEAEINTAELDAQRSEEFEQYFGRDFTRKIVDSSTIRYALHEMELQEPSTKAAVVYISSDDKRVFIRVETAQGGAIEIESIADFEQKLTEERRIDPDDPEVDDSGFVLDKAVSHDAQTGLNSARSNSNTYRRKNQLAEILAQKEPELLSSEADDTESEQFELEETNEVSRDSLVEEVENLWREIQKPGTDTHLQYSDRLYDLLIRPIEAKFEEEGIENINTLLFSMESGLRLIPLAALYDSETDQYLTEKYRISVIPNFESLDIRRSDLTKADVLAMGISEFQNSDIYPPLSAVPLELKLIQNIWNGNTNGGDTEFEQSSNRFVEVKSNQQVTLDNVRNARRDHPFQIVHLATHANFSAGSVSDSKIQLWDTTLPLNALQIDTLNWRKPPIDLLILSACQTALGDSNAELGFAGLSLQAEVKSTLASLWYVSDLATLIYMMEFYRSLGSSKTKAEAVQKTQLAMLDKQRLRQNLQELEIIIESLLVSQDATWASNTEEVLTETAIQGIRNIRKRLRENRSEVVEQLSHPFYWSAFTLIGSPW</sequence>
<name>A0A6M0RG51_9CYAN</name>
<dbReference type="SUPFAM" id="SSF51126">
    <property type="entry name" value="Pectin lyase-like"/>
    <property type="match status" value="1"/>
</dbReference>
<accession>A0A6M0RG51</accession>
<dbReference type="AlphaFoldDB" id="A0A6M0RG51"/>